<dbReference type="InterPro" id="IPR029063">
    <property type="entry name" value="SAM-dependent_MTases_sf"/>
</dbReference>
<dbReference type="GO" id="GO:0031515">
    <property type="term" value="C:tRNA (m1A) methyltransferase complex"/>
    <property type="evidence" value="ECO:0007669"/>
    <property type="project" value="InterPro"/>
</dbReference>
<dbReference type="WBParaSite" id="PTRK_0001024100.1">
    <property type="protein sequence ID" value="PTRK_0001024100.1"/>
    <property type="gene ID" value="PTRK_0001024100"/>
</dbReference>
<keyword evidence="7" id="KW-1185">Reference proteome</keyword>
<dbReference type="PANTHER" id="PTHR12945:SF0">
    <property type="entry name" value="TRNA (ADENINE(58)-N(1))-METHYLTRANSFERASE NON-CATALYTIC SUBUNIT TRM6"/>
    <property type="match status" value="1"/>
</dbReference>
<evidence type="ECO:0000256" key="1">
    <source>
        <dbReference type="ARBA" id="ARBA00004123"/>
    </source>
</evidence>
<evidence type="ECO:0000313" key="8">
    <source>
        <dbReference type="WBParaSite" id="PTRK_0001024100.1"/>
    </source>
</evidence>
<evidence type="ECO:0000313" key="7">
    <source>
        <dbReference type="Proteomes" id="UP000038045"/>
    </source>
</evidence>
<dbReference type="STRING" id="131310.A0A0N4ZNX8"/>
<dbReference type="AlphaFoldDB" id="A0A0N4ZNX8"/>
<evidence type="ECO:0000256" key="3">
    <source>
        <dbReference type="ARBA" id="ARBA00021704"/>
    </source>
</evidence>
<dbReference type="Gene3D" id="3.40.50.150">
    <property type="entry name" value="Vaccinia Virus protein VP39"/>
    <property type="match status" value="1"/>
</dbReference>
<keyword evidence="4" id="KW-0819">tRNA processing</keyword>
<evidence type="ECO:0000256" key="4">
    <source>
        <dbReference type="ARBA" id="ARBA00022694"/>
    </source>
</evidence>
<organism evidence="7 8">
    <name type="scientific">Parastrongyloides trichosuri</name>
    <name type="common">Possum-specific nematode worm</name>
    <dbReference type="NCBI Taxonomy" id="131310"/>
    <lineage>
        <taxon>Eukaryota</taxon>
        <taxon>Metazoa</taxon>
        <taxon>Ecdysozoa</taxon>
        <taxon>Nematoda</taxon>
        <taxon>Chromadorea</taxon>
        <taxon>Rhabditida</taxon>
        <taxon>Tylenchina</taxon>
        <taxon>Panagrolaimomorpha</taxon>
        <taxon>Strongyloidoidea</taxon>
        <taxon>Strongyloididae</taxon>
        <taxon>Parastrongyloides</taxon>
    </lineage>
</organism>
<dbReference type="GO" id="GO:0005634">
    <property type="term" value="C:nucleus"/>
    <property type="evidence" value="ECO:0007669"/>
    <property type="project" value="UniProtKB-SubCell"/>
</dbReference>
<dbReference type="SUPFAM" id="SSF53335">
    <property type="entry name" value="S-adenosyl-L-methionine-dependent methyltransferases"/>
    <property type="match status" value="1"/>
</dbReference>
<keyword evidence="5" id="KW-0539">Nucleus</keyword>
<protein>
    <recommendedName>
        <fullName evidence="3">tRNA (adenine(58)-N(1))-methyltransferase non-catalytic subunit TRM6</fullName>
    </recommendedName>
    <alternativeName>
        <fullName evidence="6">tRNA(m1A58)-methyltransferase subunit TRM6</fullName>
    </alternativeName>
</protein>
<dbReference type="Pfam" id="PF04189">
    <property type="entry name" value="Gcd10p"/>
    <property type="match status" value="1"/>
</dbReference>
<reference evidence="8" key="1">
    <citation type="submission" date="2017-02" db="UniProtKB">
        <authorList>
            <consortium name="WormBaseParasite"/>
        </authorList>
    </citation>
    <scope>IDENTIFICATION</scope>
</reference>
<dbReference type="PANTHER" id="PTHR12945">
    <property type="entry name" value="TRANSLATION INITIATION FACTOR EIF3-RELATED"/>
    <property type="match status" value="1"/>
</dbReference>
<comment type="subcellular location">
    <subcellularLocation>
        <location evidence="1">Nucleus</location>
    </subcellularLocation>
</comment>
<sequence>MEGSDISISENIIKIGDYAIIQKVGGDHIRLQKINMKQKVLIEKLKFEGDSLIGEKYGLFEVVKGKCKKVNAQELLKQDGTGDIEMRHTDIDTMKNDAIYTNGGTSEEFGEDGLEKNLSQKRQILTHVEIGQLREQGANAADLVTHLISGNTCFNERTSHAKDKYVRKKTQRYQDRVLVLKPTIRLITESYYKRDPDRIANIRVDLLGHMLALSSIRYGSKVFVFDQVLGLLLSSVIERLASSGTCLTLHRGTSLQGVPCLDAMNFTSEQLSTLHTLPVQTLLTRESIFEKEEERENASDRSKERRGERIAKEKYALSLLGPQDNKNYGGFFDIILIATRTVNPIDLLENIWSSLAFSGTIVLYTPNIQHTITVYKWLRDNGGININIVDSFFRVHQILEGRCHPLMMQNVSGGYIVSGIKTKK</sequence>
<comment type="similarity">
    <text evidence="2">Belongs to the TRM6/GCD10 family.</text>
</comment>
<evidence type="ECO:0000256" key="5">
    <source>
        <dbReference type="ARBA" id="ARBA00023242"/>
    </source>
</evidence>
<dbReference type="Proteomes" id="UP000038045">
    <property type="component" value="Unplaced"/>
</dbReference>
<proteinExistence type="inferred from homology"/>
<evidence type="ECO:0000256" key="2">
    <source>
        <dbReference type="ARBA" id="ARBA00008320"/>
    </source>
</evidence>
<name>A0A0N4ZNX8_PARTI</name>
<dbReference type="InterPro" id="IPR017423">
    <property type="entry name" value="TRM6"/>
</dbReference>
<dbReference type="GO" id="GO:0030488">
    <property type="term" value="P:tRNA methylation"/>
    <property type="evidence" value="ECO:0007669"/>
    <property type="project" value="InterPro"/>
</dbReference>
<accession>A0A0N4ZNX8</accession>
<evidence type="ECO:0000256" key="6">
    <source>
        <dbReference type="ARBA" id="ARBA00032319"/>
    </source>
</evidence>